<dbReference type="GO" id="GO:0016491">
    <property type="term" value="F:oxidoreductase activity"/>
    <property type="evidence" value="ECO:0007669"/>
    <property type="project" value="UniProtKB-KW"/>
</dbReference>
<reference evidence="3 4" key="1">
    <citation type="submission" date="2019-02" db="EMBL/GenBank/DDBJ databases">
        <authorList>
            <person name="Lehtovirta-Morley E L."/>
        </authorList>
    </citation>
    <scope>NUCLEOTIDE SEQUENCE [LARGE SCALE GENOMIC DNA]</scope>
    <source>
        <strain evidence="3">NFRAN1</strain>
    </source>
</reference>
<dbReference type="PANTHER" id="PTHR30543">
    <property type="entry name" value="CHROMATE REDUCTASE"/>
    <property type="match status" value="1"/>
</dbReference>
<sequence length="192" mass="21371">MSMNDKIKILGFAGSLRKESFNKALLHNAVSLVPDNSTLEIFELAGIPPFNQDTEKNMPDKVREFKSKIRNADAILISTPEYNYSIPGVLKNAIDSASRPYGDNPFDGKPVAIMSASVGMLGGSRAQYHLRQIFVFLNMYPINRPEVMVNFAADKFDSNGNLMDENSKKLIGMLISNLVDWAILLKNKKVQS</sequence>
<dbReference type="InterPro" id="IPR050712">
    <property type="entry name" value="NAD(P)H-dep_reductase"/>
</dbReference>
<proteinExistence type="inferred from homology"/>
<keyword evidence="3" id="KW-0560">Oxidoreductase</keyword>
<dbReference type="KEGG" id="nfn:NFRAN_2035"/>
<dbReference type="InterPro" id="IPR005025">
    <property type="entry name" value="FMN_Rdtase-like_dom"/>
</dbReference>
<organism evidence="3 4">
    <name type="scientific">Candidatus Nitrosocosmicus franklandianus</name>
    <dbReference type="NCBI Taxonomy" id="1798806"/>
    <lineage>
        <taxon>Archaea</taxon>
        <taxon>Nitrososphaerota</taxon>
        <taxon>Nitrososphaeria</taxon>
        <taxon>Nitrososphaerales</taxon>
        <taxon>Nitrososphaeraceae</taxon>
        <taxon>Candidatus Nitrosocosmicus</taxon>
    </lineage>
</organism>
<dbReference type="InterPro" id="IPR029039">
    <property type="entry name" value="Flavoprotein-like_sf"/>
</dbReference>
<evidence type="ECO:0000313" key="4">
    <source>
        <dbReference type="Proteomes" id="UP000294299"/>
    </source>
</evidence>
<dbReference type="EMBL" id="LR216287">
    <property type="protein sequence ID" value="VFJ14357.1"/>
    <property type="molecule type" value="Genomic_DNA"/>
</dbReference>
<accession>A0A484IE19</accession>
<gene>
    <name evidence="3" type="ORF">NFRAN_2035</name>
</gene>
<evidence type="ECO:0000313" key="3">
    <source>
        <dbReference type="EMBL" id="VFJ14357.1"/>
    </source>
</evidence>
<dbReference type="Pfam" id="PF03358">
    <property type="entry name" value="FMN_red"/>
    <property type="match status" value="1"/>
</dbReference>
<name>A0A484IE19_9ARCH</name>
<keyword evidence="4" id="KW-1185">Reference proteome</keyword>
<dbReference type="Proteomes" id="UP000294299">
    <property type="component" value="Chromosome NFRAN"/>
</dbReference>
<dbReference type="EC" id="1.-.-.-" evidence="3"/>
<dbReference type="PANTHER" id="PTHR30543:SF21">
    <property type="entry name" value="NAD(P)H-DEPENDENT FMN REDUCTASE LOT6"/>
    <property type="match status" value="1"/>
</dbReference>
<feature type="domain" description="NADPH-dependent FMN reductase-like" evidence="2">
    <location>
        <begin position="7"/>
        <end position="153"/>
    </location>
</feature>
<dbReference type="OrthoDB" id="9059at2157"/>
<evidence type="ECO:0000259" key="2">
    <source>
        <dbReference type="Pfam" id="PF03358"/>
    </source>
</evidence>
<dbReference type="AlphaFoldDB" id="A0A484IE19"/>
<dbReference type="SUPFAM" id="SSF52218">
    <property type="entry name" value="Flavoproteins"/>
    <property type="match status" value="1"/>
</dbReference>
<dbReference type="GO" id="GO:0010181">
    <property type="term" value="F:FMN binding"/>
    <property type="evidence" value="ECO:0007669"/>
    <property type="project" value="TreeGrafter"/>
</dbReference>
<comment type="similarity">
    <text evidence="1">Belongs to the SsuE family. Isf subfamily.</text>
</comment>
<dbReference type="Gene3D" id="3.40.50.360">
    <property type="match status" value="1"/>
</dbReference>
<dbReference type="GO" id="GO:0005829">
    <property type="term" value="C:cytosol"/>
    <property type="evidence" value="ECO:0007669"/>
    <property type="project" value="TreeGrafter"/>
</dbReference>
<evidence type="ECO:0000256" key="1">
    <source>
        <dbReference type="ARBA" id="ARBA00038292"/>
    </source>
</evidence>
<protein>
    <submittedName>
        <fullName evidence="3">Putative enzyme</fullName>
        <ecNumber evidence="3">1.-.-.-</ecNumber>
    </submittedName>
</protein>